<dbReference type="HOGENOM" id="CLU_2408525_0_0_7"/>
<dbReference type="AlphaFoldDB" id="I4CAD3"/>
<dbReference type="EMBL" id="CP003360">
    <property type="protein sequence ID" value="AFM26524.1"/>
    <property type="molecule type" value="Genomic_DNA"/>
</dbReference>
<dbReference type="KEGG" id="dti:Desti_3882"/>
<gene>
    <name evidence="1" type="ordered locus">Desti_3882</name>
</gene>
<protein>
    <submittedName>
        <fullName evidence="1">Uncharacterized protein</fullName>
    </submittedName>
</protein>
<evidence type="ECO:0000313" key="2">
    <source>
        <dbReference type="Proteomes" id="UP000006055"/>
    </source>
</evidence>
<reference evidence="2" key="1">
    <citation type="submission" date="2012-06" db="EMBL/GenBank/DDBJ databases">
        <title>Complete sequence of chromosome of Desulfomonile tiedjei DSM 6799.</title>
        <authorList>
            <person name="Lucas S."/>
            <person name="Copeland A."/>
            <person name="Lapidus A."/>
            <person name="Glavina del Rio T."/>
            <person name="Dalin E."/>
            <person name="Tice H."/>
            <person name="Bruce D."/>
            <person name="Goodwin L."/>
            <person name="Pitluck S."/>
            <person name="Peters L."/>
            <person name="Ovchinnikova G."/>
            <person name="Zeytun A."/>
            <person name="Lu M."/>
            <person name="Kyrpides N."/>
            <person name="Mavromatis K."/>
            <person name="Ivanova N."/>
            <person name="Brettin T."/>
            <person name="Detter J.C."/>
            <person name="Han C."/>
            <person name="Larimer F."/>
            <person name="Land M."/>
            <person name="Hauser L."/>
            <person name="Markowitz V."/>
            <person name="Cheng J.-F."/>
            <person name="Hugenholtz P."/>
            <person name="Woyke T."/>
            <person name="Wu D."/>
            <person name="Spring S."/>
            <person name="Schroeder M."/>
            <person name="Brambilla E."/>
            <person name="Klenk H.-P."/>
            <person name="Eisen J.A."/>
        </authorList>
    </citation>
    <scope>NUCLEOTIDE SEQUENCE [LARGE SCALE GENOMIC DNA]</scope>
    <source>
        <strain evidence="2">ATCC 49306 / DSM 6799 / DCB-1</strain>
    </source>
</reference>
<name>I4CAD3_DESTA</name>
<proteinExistence type="predicted"/>
<dbReference type="Proteomes" id="UP000006055">
    <property type="component" value="Chromosome"/>
</dbReference>
<sequence>MFLCRESRPMQLGRGAPCGCPVEIGLRACHSGKGRHEICPYSGCARNARSYLSADEGNAFSSDLGQGHNPFAKSLPDYIFISAKRASRQLGF</sequence>
<organism evidence="1 2">
    <name type="scientific">Desulfomonile tiedjei (strain ATCC 49306 / DSM 6799 / DCB-1)</name>
    <dbReference type="NCBI Taxonomy" id="706587"/>
    <lineage>
        <taxon>Bacteria</taxon>
        <taxon>Pseudomonadati</taxon>
        <taxon>Thermodesulfobacteriota</taxon>
        <taxon>Desulfomonilia</taxon>
        <taxon>Desulfomonilales</taxon>
        <taxon>Desulfomonilaceae</taxon>
        <taxon>Desulfomonile</taxon>
    </lineage>
</organism>
<evidence type="ECO:0000313" key="1">
    <source>
        <dbReference type="EMBL" id="AFM26524.1"/>
    </source>
</evidence>
<accession>I4CAD3</accession>
<keyword evidence="2" id="KW-1185">Reference proteome</keyword>